<name>A0A2P2M296_RHIMU</name>
<dbReference type="AlphaFoldDB" id="A0A2P2M296"/>
<proteinExistence type="predicted"/>
<dbReference type="EMBL" id="GGEC01043845">
    <property type="protein sequence ID" value="MBX24329.1"/>
    <property type="molecule type" value="Transcribed_RNA"/>
</dbReference>
<organism evidence="1">
    <name type="scientific">Rhizophora mucronata</name>
    <name type="common">Asiatic mangrove</name>
    <dbReference type="NCBI Taxonomy" id="61149"/>
    <lineage>
        <taxon>Eukaryota</taxon>
        <taxon>Viridiplantae</taxon>
        <taxon>Streptophyta</taxon>
        <taxon>Embryophyta</taxon>
        <taxon>Tracheophyta</taxon>
        <taxon>Spermatophyta</taxon>
        <taxon>Magnoliopsida</taxon>
        <taxon>eudicotyledons</taxon>
        <taxon>Gunneridae</taxon>
        <taxon>Pentapetalae</taxon>
        <taxon>rosids</taxon>
        <taxon>fabids</taxon>
        <taxon>Malpighiales</taxon>
        <taxon>Rhizophoraceae</taxon>
        <taxon>Rhizophora</taxon>
    </lineage>
</organism>
<accession>A0A2P2M296</accession>
<sequence>MRVQGRSLRILKIPQPQNVVKGFRDLRNAKRLIRPTDSSADPILQELQVIA</sequence>
<evidence type="ECO:0000313" key="1">
    <source>
        <dbReference type="EMBL" id="MBX24329.1"/>
    </source>
</evidence>
<protein>
    <submittedName>
        <fullName evidence="1">Uncharacterized protein MANES_07G104400</fullName>
    </submittedName>
</protein>
<reference evidence="1" key="1">
    <citation type="submission" date="2018-02" db="EMBL/GenBank/DDBJ databases">
        <title>Rhizophora mucronata_Transcriptome.</title>
        <authorList>
            <person name="Meera S.P."/>
            <person name="Sreeshan A."/>
            <person name="Augustine A."/>
        </authorList>
    </citation>
    <scope>NUCLEOTIDE SEQUENCE</scope>
    <source>
        <tissue evidence="1">Leaf</tissue>
    </source>
</reference>